<keyword evidence="4" id="KW-0285">Flavoprotein</keyword>
<comment type="catalytic activity">
    <reaction evidence="12">
        <text>2 L-arginine + 3 NADPH + 4 O2 + H(+) = 2 L-citrulline + 2 nitric oxide + 3 NADP(+) + 4 H2O</text>
        <dbReference type="Rhea" id="RHEA:19897"/>
        <dbReference type="ChEBI" id="CHEBI:15377"/>
        <dbReference type="ChEBI" id="CHEBI:15378"/>
        <dbReference type="ChEBI" id="CHEBI:15379"/>
        <dbReference type="ChEBI" id="CHEBI:16480"/>
        <dbReference type="ChEBI" id="CHEBI:32682"/>
        <dbReference type="ChEBI" id="CHEBI:57743"/>
        <dbReference type="ChEBI" id="CHEBI:57783"/>
        <dbReference type="ChEBI" id="CHEBI:58349"/>
        <dbReference type="EC" id="1.14.13.39"/>
    </reaction>
</comment>
<dbReference type="InterPro" id="IPR044940">
    <property type="entry name" value="NOS_dom_2"/>
</dbReference>
<dbReference type="OrthoDB" id="1856718at2759"/>
<reference evidence="16" key="1">
    <citation type="submission" date="2021-10" db="EMBL/GenBank/DDBJ databases">
        <title>Tropical sea cucumber genome reveals ecological adaptation and Cuvierian tubules defense mechanism.</title>
        <authorList>
            <person name="Chen T."/>
        </authorList>
    </citation>
    <scope>NUCLEOTIDE SEQUENCE</scope>
    <source>
        <strain evidence="16">Nanhai2018</strain>
        <tissue evidence="16">Muscle</tissue>
    </source>
</reference>
<comment type="function">
    <text evidence="12">Produces nitric oxide (NO) which is a messenger molecule with diverse functions.</text>
</comment>
<dbReference type="Gene3D" id="3.40.50.80">
    <property type="entry name" value="Nucleotide-binding domain of ferredoxin-NADP reductase (FNR) module"/>
    <property type="match status" value="1"/>
</dbReference>
<organism evidence="16 17">
    <name type="scientific">Holothuria leucospilota</name>
    <name type="common">Black long sea cucumber</name>
    <name type="synonym">Mertensiothuria leucospilota</name>
    <dbReference type="NCBI Taxonomy" id="206669"/>
    <lineage>
        <taxon>Eukaryota</taxon>
        <taxon>Metazoa</taxon>
        <taxon>Echinodermata</taxon>
        <taxon>Eleutherozoa</taxon>
        <taxon>Echinozoa</taxon>
        <taxon>Holothuroidea</taxon>
        <taxon>Aspidochirotacea</taxon>
        <taxon>Aspidochirotida</taxon>
        <taxon>Holothuriidae</taxon>
        <taxon>Holothuria</taxon>
    </lineage>
</organism>
<evidence type="ECO:0000256" key="1">
    <source>
        <dbReference type="ARBA" id="ARBA00001970"/>
    </source>
</evidence>
<dbReference type="InterPro" id="IPR044944">
    <property type="entry name" value="NOS_dom_3"/>
</dbReference>
<feature type="domain" description="FAD-binding FR-type" evidence="15">
    <location>
        <begin position="824"/>
        <end position="1080"/>
    </location>
</feature>
<dbReference type="SUPFAM" id="SSF52218">
    <property type="entry name" value="Flavoproteins"/>
    <property type="match status" value="1"/>
</dbReference>
<dbReference type="InterPro" id="IPR017927">
    <property type="entry name" value="FAD-bd_FR_type"/>
</dbReference>
<dbReference type="GO" id="GO:0050661">
    <property type="term" value="F:NADP binding"/>
    <property type="evidence" value="ECO:0007669"/>
    <property type="project" value="InterPro"/>
</dbReference>
<evidence type="ECO:0000256" key="2">
    <source>
        <dbReference type="ARBA" id="ARBA00006267"/>
    </source>
</evidence>
<keyword evidence="7 12" id="KW-0274">FAD</keyword>
<dbReference type="InterPro" id="IPR001709">
    <property type="entry name" value="Flavoprot_Pyr_Nucl_cyt_Rdtase"/>
</dbReference>
<proteinExistence type="inferred from homology"/>
<dbReference type="PANTHER" id="PTHR43410">
    <property type="entry name" value="NITRIC OXIDE SYNTHASE OXYGENASE"/>
    <property type="match status" value="1"/>
</dbReference>
<evidence type="ECO:0000256" key="5">
    <source>
        <dbReference type="ARBA" id="ARBA00022643"/>
    </source>
</evidence>
<dbReference type="GO" id="GO:0005516">
    <property type="term" value="F:calmodulin binding"/>
    <property type="evidence" value="ECO:0007669"/>
    <property type="project" value="UniProtKB-KW"/>
</dbReference>
<dbReference type="GO" id="GO:0010181">
    <property type="term" value="F:FMN binding"/>
    <property type="evidence" value="ECO:0007669"/>
    <property type="project" value="InterPro"/>
</dbReference>
<gene>
    <name evidence="16" type="ORF">HOLleu_11067</name>
</gene>
<dbReference type="Proteomes" id="UP001152320">
    <property type="component" value="Chromosome 4"/>
</dbReference>
<dbReference type="GO" id="GO:0004517">
    <property type="term" value="F:nitric-oxide synthase activity"/>
    <property type="evidence" value="ECO:0007669"/>
    <property type="project" value="UniProtKB-EC"/>
</dbReference>
<dbReference type="InterPro" id="IPR001433">
    <property type="entry name" value="OxRdtase_FAD/NAD-bd"/>
</dbReference>
<accession>A0A9Q1HFB5</accession>
<feature type="domain" description="Flavodoxin-like" evidence="14">
    <location>
        <begin position="592"/>
        <end position="764"/>
    </location>
</feature>
<dbReference type="InterPro" id="IPR012144">
    <property type="entry name" value="NOS_euk"/>
</dbReference>
<dbReference type="InterPro" id="IPR017938">
    <property type="entry name" value="Riboflavin_synthase-like_b-brl"/>
</dbReference>
<dbReference type="InterPro" id="IPR050607">
    <property type="entry name" value="NOS"/>
</dbReference>
<dbReference type="Pfam" id="PF00667">
    <property type="entry name" value="FAD_binding_1"/>
    <property type="match status" value="1"/>
</dbReference>
<comment type="similarity">
    <text evidence="2 12">Belongs to the NOS family.</text>
</comment>
<dbReference type="SUPFAM" id="SSF63380">
    <property type="entry name" value="Riboflavin synthase domain-like"/>
    <property type="match status" value="1"/>
</dbReference>
<feature type="region of interest" description="Disordered" evidence="13">
    <location>
        <begin position="1"/>
        <end position="67"/>
    </location>
</feature>
<keyword evidence="11 12" id="KW-0408">Iron</keyword>
<dbReference type="Gene3D" id="3.90.340.10">
    <property type="entry name" value="Nitric Oxide Synthase, Chain A, domain 1"/>
    <property type="match status" value="1"/>
</dbReference>
<dbReference type="Gene3D" id="1.20.990.10">
    <property type="entry name" value="NADPH-cytochrome p450 Reductase, Chain A, domain 3"/>
    <property type="match status" value="1"/>
</dbReference>
<evidence type="ECO:0000313" key="16">
    <source>
        <dbReference type="EMBL" id="KAJ8043800.1"/>
    </source>
</evidence>
<keyword evidence="10 12" id="KW-0560">Oxidoreductase</keyword>
<comment type="cofactor">
    <cofactor evidence="1 12">
        <name>heme b</name>
        <dbReference type="ChEBI" id="CHEBI:60344"/>
    </cofactor>
</comment>
<keyword evidence="8 12" id="KW-0521">NADP</keyword>
<dbReference type="PRINTS" id="PR00371">
    <property type="entry name" value="FPNCR"/>
</dbReference>
<evidence type="ECO:0000256" key="13">
    <source>
        <dbReference type="SAM" id="MobiDB-lite"/>
    </source>
</evidence>
<evidence type="ECO:0000256" key="11">
    <source>
        <dbReference type="ARBA" id="ARBA00023004"/>
    </source>
</evidence>
<dbReference type="GO" id="GO:0046872">
    <property type="term" value="F:metal ion binding"/>
    <property type="evidence" value="ECO:0007669"/>
    <property type="project" value="UniProtKB-KW"/>
</dbReference>
<feature type="compositionally biased region" description="Polar residues" evidence="13">
    <location>
        <begin position="7"/>
        <end position="19"/>
    </location>
</feature>
<dbReference type="Pfam" id="PF00258">
    <property type="entry name" value="Flavodoxin_1"/>
    <property type="match status" value="1"/>
</dbReference>
<dbReference type="PROSITE" id="PS51384">
    <property type="entry name" value="FAD_FR"/>
    <property type="match status" value="1"/>
</dbReference>
<evidence type="ECO:0000256" key="10">
    <source>
        <dbReference type="ARBA" id="ARBA00023002"/>
    </source>
</evidence>
<evidence type="ECO:0000256" key="3">
    <source>
        <dbReference type="ARBA" id="ARBA00022617"/>
    </source>
</evidence>
<dbReference type="Gene3D" id="2.40.30.10">
    <property type="entry name" value="Translation factors"/>
    <property type="match status" value="1"/>
</dbReference>
<evidence type="ECO:0000256" key="8">
    <source>
        <dbReference type="ARBA" id="ARBA00022857"/>
    </source>
</evidence>
<dbReference type="FunFam" id="1.20.990.10:FF:000002">
    <property type="entry name" value="Nitric oxide synthase"/>
    <property type="match status" value="1"/>
</dbReference>
<dbReference type="InterPro" id="IPR039261">
    <property type="entry name" value="FNR_nucleotide-bd"/>
</dbReference>
<dbReference type="InterPro" id="IPR001094">
    <property type="entry name" value="Flavdoxin-like"/>
</dbReference>
<feature type="region of interest" description="Disordered" evidence="13">
    <location>
        <begin position="477"/>
        <end position="560"/>
    </location>
</feature>
<dbReference type="Gene3D" id="3.40.50.360">
    <property type="match status" value="1"/>
</dbReference>
<comment type="caution">
    <text evidence="16">The sequence shown here is derived from an EMBL/GenBank/DDBJ whole genome shotgun (WGS) entry which is preliminary data.</text>
</comment>
<protein>
    <recommendedName>
        <fullName evidence="12">Nitric oxide synthase</fullName>
        <ecNumber evidence="12">1.14.13.39</ecNumber>
    </recommendedName>
</protein>
<keyword evidence="5 12" id="KW-0288">FMN</keyword>
<dbReference type="GO" id="GO:0050660">
    <property type="term" value="F:flavin adenine dinucleotide binding"/>
    <property type="evidence" value="ECO:0007669"/>
    <property type="project" value="InterPro"/>
</dbReference>
<comment type="cofactor">
    <cofactor evidence="12">
        <name>FMN</name>
        <dbReference type="ChEBI" id="CHEBI:58210"/>
    </cofactor>
    <text evidence="12">Binds 1 FMN.</text>
</comment>
<evidence type="ECO:0000256" key="4">
    <source>
        <dbReference type="ARBA" id="ARBA00022630"/>
    </source>
</evidence>
<dbReference type="PANTHER" id="PTHR43410:SF1">
    <property type="entry name" value="NITRIC OXIDE SYNTHASE"/>
    <property type="match status" value="1"/>
</dbReference>
<keyword evidence="6 12" id="KW-0479">Metal-binding</keyword>
<evidence type="ECO:0000256" key="12">
    <source>
        <dbReference type="PIRNR" id="PIRNR000333"/>
    </source>
</evidence>
<dbReference type="InterPro" id="IPR036119">
    <property type="entry name" value="NOS_N_sf"/>
</dbReference>
<dbReference type="Gene3D" id="3.90.1230.10">
    <property type="entry name" value="Nitric Oxide Synthase, Chain A, domain 3"/>
    <property type="match status" value="1"/>
</dbReference>
<comment type="cofactor">
    <cofactor evidence="12">
        <name>FAD</name>
        <dbReference type="ChEBI" id="CHEBI:57692"/>
    </cofactor>
    <text evidence="12">Binds 1 FAD.</text>
</comment>
<dbReference type="GO" id="GO:0020037">
    <property type="term" value="F:heme binding"/>
    <property type="evidence" value="ECO:0007669"/>
    <property type="project" value="InterPro"/>
</dbReference>
<dbReference type="Pfam" id="PF02898">
    <property type="entry name" value="NO_synthase"/>
    <property type="match status" value="1"/>
</dbReference>
<evidence type="ECO:0000313" key="17">
    <source>
        <dbReference type="Proteomes" id="UP001152320"/>
    </source>
</evidence>
<dbReference type="Pfam" id="PF00175">
    <property type="entry name" value="NAD_binding_1"/>
    <property type="match status" value="1"/>
</dbReference>
<feature type="compositionally biased region" description="Basic and acidic residues" evidence="13">
    <location>
        <begin position="502"/>
        <end position="514"/>
    </location>
</feature>
<dbReference type="EMBL" id="JAIZAY010000004">
    <property type="protein sequence ID" value="KAJ8043800.1"/>
    <property type="molecule type" value="Genomic_DNA"/>
</dbReference>
<dbReference type="SUPFAM" id="SSF52343">
    <property type="entry name" value="Ferredoxin reductase-like, C-terminal NADP-linked domain"/>
    <property type="match status" value="1"/>
</dbReference>
<dbReference type="PRINTS" id="PR00369">
    <property type="entry name" value="FLAVODOXIN"/>
</dbReference>
<evidence type="ECO:0000256" key="7">
    <source>
        <dbReference type="ARBA" id="ARBA00022827"/>
    </source>
</evidence>
<dbReference type="InterPro" id="IPR008254">
    <property type="entry name" value="Flavodoxin/NO_synth"/>
</dbReference>
<dbReference type="PIRSF" id="PIRSF000333">
    <property type="entry name" value="NOS"/>
    <property type="match status" value="1"/>
</dbReference>
<dbReference type="InterPro" id="IPR003097">
    <property type="entry name" value="CysJ-like_FAD-binding"/>
</dbReference>
<dbReference type="InterPro" id="IPR004030">
    <property type="entry name" value="NOS_N"/>
</dbReference>
<sequence>MTDSEELTPHQSIFRSTGTLPIRSPSRKNKLQRTRSMDAPQHLAVWLPTSGSGESPNEAVKSPKKEWKNAEEEISLRNFSKYGGEFTDTLHQKSISPVVSSNASTTLPFVAAENRLIGGALSKDQLLREAVEFIDQYYAHIQRAGTIAHQTRLAEVRTYVEDTGKYCLTEAELIFGARLAWRNLPTSVARVNWINLKVFDARKVMSTREMYDAICRHLLYALNGGTIKCAVTVFPQTTNPLNQFRIWNPQLLGYAGYKDSDGHVTGDPGAVEFTKICTSLGWSSDRRRYDVLPLVLQANGSPPELFELPQELVMELSLCHPEHDSFEDLDLKCCVIPSTTNQGLEIGGLVFPACPMNEVYTDSQLCQKLHLKDEMLLKDIAFRLDIDTNADRLWRERAYLEANTAVLHSFKRQGVLILDHHSALEDFRQFFEDEHLLRGGCPTDVTALENLISSSGGHFDQEALCYILKPTFLPQTDPWKKDRGNSQSKIKIQVIPSLRSPTKPEVKPLPKLEELEPPITAVNVPETGQESKKLSNGPSTTKSKDANFESPEPAKPISKLYKPAQYSKETPKPLPLPTPQSLPQSLAKNVKATILFATQTGKAQRFAAKAFDLLCRAVNTRMLRMDEYDVKDLSNEDLVIVIASTAQNSQPPSNGEKFCQDLFELARNNDIRVPDSLCCERFSSMNSATTFMKKSSSKIEGPLHKMKFSVFGLGSSLYSHLCPFAWAVDTIFEKLGGERLVECGEGDDIENIQTDFEKWLSATLQVISETYQIVNKIGTTMNFSKNQIAAAGQDWGSSHFRIYTETKDAEGATLCESLSKLHNKTVRPCQLIARKNLLASDSGRTSFLVRLSSKGDEDLRYQPGDVIAVFPANENSQAERILRRLDYHKSPDAIFKLEKLVSKDTRLGRLKVWTSVTRLPTCSVRMALSRYLDITTPPSPDLLRLLATRASEPKDRERLLVLGMGGEDYEDWKLEAAPTIADILENFPSLRVPASLLLTQLPLLAPRHYSISSSPDLYSGEIHLTVTVVTYHTKGILGDIQRHDGVCSSWLHRIGTDDVIPGYIFRVPFFHMPQDDTVPMLLVATGTGIAPFRSFWQHRQAQLEQFDSAHDVPESDRSSPTFGDITLVFGCRKATIDELYKSDLLETKQQGVVTSAMVTFSREQSQQRQRYVQDVLRDHPWLVYSTICRRNGHFFVSGDVTMVKEVRATVEAILSQYGRMSMADSRNYVVRMKEESRYHENVFGLLLHVNDVIKQQRQDKKQPRVLVSRDDIKPVPLGIASKKSSISELAKKFNSGSLQRPPGTTFHHRRATATVLMPRYSKPLMIPSVERTEEENNNERKPVH</sequence>
<dbReference type="InterPro" id="IPR023173">
    <property type="entry name" value="NADPH_Cyt_P450_Rdtase_alpha"/>
</dbReference>
<dbReference type="EC" id="1.14.13.39" evidence="12"/>
<evidence type="ECO:0000256" key="6">
    <source>
        <dbReference type="ARBA" id="ARBA00022723"/>
    </source>
</evidence>
<dbReference type="GO" id="GO:0006809">
    <property type="term" value="P:nitric oxide biosynthetic process"/>
    <property type="evidence" value="ECO:0007669"/>
    <property type="project" value="InterPro"/>
</dbReference>
<dbReference type="InterPro" id="IPR044943">
    <property type="entry name" value="NOS_dom_1"/>
</dbReference>
<keyword evidence="3 12" id="KW-0349">Heme</keyword>
<evidence type="ECO:0000259" key="15">
    <source>
        <dbReference type="PROSITE" id="PS51384"/>
    </source>
</evidence>
<dbReference type="SUPFAM" id="SSF56512">
    <property type="entry name" value="Nitric oxide (NO) synthase oxygenase domain"/>
    <property type="match status" value="1"/>
</dbReference>
<evidence type="ECO:0000259" key="14">
    <source>
        <dbReference type="PROSITE" id="PS50902"/>
    </source>
</evidence>
<dbReference type="Gene3D" id="3.90.440.10">
    <property type="entry name" value="Nitric Oxide Synthase,Heme Domain,Chain A domain 2"/>
    <property type="match status" value="1"/>
</dbReference>
<name>A0A9Q1HFB5_HOLLE</name>
<evidence type="ECO:0000256" key="9">
    <source>
        <dbReference type="ARBA" id="ARBA00022860"/>
    </source>
</evidence>
<dbReference type="InterPro" id="IPR029039">
    <property type="entry name" value="Flavoprotein-like_sf"/>
</dbReference>
<keyword evidence="9 12" id="KW-0112">Calmodulin-binding</keyword>
<dbReference type="PROSITE" id="PS50902">
    <property type="entry name" value="FLAVODOXIN_LIKE"/>
    <property type="match status" value="1"/>
</dbReference>
<keyword evidence="17" id="KW-1185">Reference proteome</keyword>